<dbReference type="Proteomes" id="UP000230750">
    <property type="component" value="Unassembled WGS sequence"/>
</dbReference>
<evidence type="ECO:0000313" key="4">
    <source>
        <dbReference type="Proteomes" id="UP000230750"/>
    </source>
</evidence>
<dbReference type="SUPFAM" id="SSF47986">
    <property type="entry name" value="DEATH domain"/>
    <property type="match status" value="1"/>
</dbReference>
<dbReference type="CDD" id="cd01670">
    <property type="entry name" value="Death"/>
    <property type="match status" value="1"/>
</dbReference>
<reference evidence="3 4" key="1">
    <citation type="journal article" date="2017" name="PLoS Biol.">
        <title>The sea cucumber genome provides insights into morphological evolution and visceral regeneration.</title>
        <authorList>
            <person name="Zhang X."/>
            <person name="Sun L."/>
            <person name="Yuan J."/>
            <person name="Sun Y."/>
            <person name="Gao Y."/>
            <person name="Zhang L."/>
            <person name="Li S."/>
            <person name="Dai H."/>
            <person name="Hamel J.F."/>
            <person name="Liu C."/>
            <person name="Yu Y."/>
            <person name="Liu S."/>
            <person name="Lin W."/>
            <person name="Guo K."/>
            <person name="Jin S."/>
            <person name="Xu P."/>
            <person name="Storey K.B."/>
            <person name="Huan P."/>
            <person name="Zhang T."/>
            <person name="Zhou Y."/>
            <person name="Zhang J."/>
            <person name="Lin C."/>
            <person name="Li X."/>
            <person name="Xing L."/>
            <person name="Huo D."/>
            <person name="Sun M."/>
            <person name="Wang L."/>
            <person name="Mercier A."/>
            <person name="Li F."/>
            <person name="Yang H."/>
            <person name="Xiang J."/>
        </authorList>
    </citation>
    <scope>NUCLEOTIDE SEQUENCE [LARGE SCALE GENOMIC DNA]</scope>
    <source>
        <strain evidence="3">Shaxun</strain>
        <tissue evidence="3">Muscle</tissue>
    </source>
</reference>
<comment type="caution">
    <text evidence="3">The sequence shown here is derived from an EMBL/GenBank/DDBJ whole genome shotgun (WGS) entry which is preliminary data.</text>
</comment>
<organism evidence="3 4">
    <name type="scientific">Stichopus japonicus</name>
    <name type="common">Sea cucumber</name>
    <dbReference type="NCBI Taxonomy" id="307972"/>
    <lineage>
        <taxon>Eukaryota</taxon>
        <taxon>Metazoa</taxon>
        <taxon>Echinodermata</taxon>
        <taxon>Eleutherozoa</taxon>
        <taxon>Echinozoa</taxon>
        <taxon>Holothuroidea</taxon>
        <taxon>Aspidochirotacea</taxon>
        <taxon>Aspidochirotida</taxon>
        <taxon>Stichopodidae</taxon>
        <taxon>Apostichopus</taxon>
    </lineage>
</organism>
<dbReference type="AlphaFoldDB" id="A0A2G8KQ15"/>
<gene>
    <name evidence="3" type="ORF">BSL78_13029</name>
</gene>
<dbReference type="Gene3D" id="1.10.533.10">
    <property type="entry name" value="Death Domain, Fas"/>
    <property type="match status" value="1"/>
</dbReference>
<name>A0A2G8KQ15_STIJA</name>
<dbReference type="InterPro" id="IPR000488">
    <property type="entry name" value="Death_dom"/>
</dbReference>
<dbReference type="InterPro" id="IPR011029">
    <property type="entry name" value="DEATH-like_dom_sf"/>
</dbReference>
<dbReference type="PROSITE" id="PS50017">
    <property type="entry name" value="DEATH_DOMAIN"/>
    <property type="match status" value="1"/>
</dbReference>
<evidence type="ECO:0000313" key="3">
    <source>
        <dbReference type="EMBL" id="PIK50103.1"/>
    </source>
</evidence>
<evidence type="ECO:0000259" key="2">
    <source>
        <dbReference type="PROSITE" id="PS50017"/>
    </source>
</evidence>
<proteinExistence type="predicted"/>
<sequence length="244" mass="28302">MERRRWIFRAWEEDDNQGNDDYRNDRPMRTVKGLENERPVPTQRSTSNEQIHFTEGAYSECKQNERPVPAQRSTSYEPIHLTEGAYSEENKRPVPTHRSTSYEPIHLTEGAYSELVEEVDHQPSENAEDGGDESLQSQIARYEHYSPMPALHHCIAEHLVDEKRDEFGKLLQVPKNLRLEIEARPGSVMDKTTNLLDLWHKRSGREATVEVLVDALLKLHLEESTLLLKDMRDVLTIENPYSEA</sequence>
<dbReference type="GO" id="GO:0007165">
    <property type="term" value="P:signal transduction"/>
    <property type="evidence" value="ECO:0007669"/>
    <property type="project" value="InterPro"/>
</dbReference>
<dbReference type="EMBL" id="MRZV01000434">
    <property type="protein sequence ID" value="PIK50103.1"/>
    <property type="molecule type" value="Genomic_DNA"/>
</dbReference>
<feature type="domain" description="Death" evidence="2">
    <location>
        <begin position="166"/>
        <end position="232"/>
    </location>
</feature>
<dbReference type="Pfam" id="PF00531">
    <property type="entry name" value="Death"/>
    <property type="match status" value="1"/>
</dbReference>
<accession>A0A2G8KQ15</accession>
<keyword evidence="4" id="KW-1185">Reference proteome</keyword>
<feature type="compositionally biased region" description="Basic and acidic residues" evidence="1">
    <location>
        <begin position="20"/>
        <end position="38"/>
    </location>
</feature>
<evidence type="ECO:0000256" key="1">
    <source>
        <dbReference type="SAM" id="MobiDB-lite"/>
    </source>
</evidence>
<protein>
    <recommendedName>
        <fullName evidence="2">Death domain-containing protein</fullName>
    </recommendedName>
</protein>
<feature type="region of interest" description="Disordered" evidence="1">
    <location>
        <begin position="14"/>
        <end position="52"/>
    </location>
</feature>
<feature type="compositionally biased region" description="Polar residues" evidence="1">
    <location>
        <begin position="42"/>
        <end position="51"/>
    </location>
</feature>